<protein>
    <submittedName>
        <fullName evidence="2">Uncharacterized protein</fullName>
    </submittedName>
</protein>
<dbReference type="Proteomes" id="UP000029965">
    <property type="component" value="Chromosome 24"/>
</dbReference>
<dbReference type="EMBL" id="AQIB01044813">
    <property type="status" value="NOT_ANNOTATED_CDS"/>
    <property type="molecule type" value="Genomic_DNA"/>
</dbReference>
<dbReference type="Ensembl" id="ENSCSAT00000019676.1">
    <property type="protein sequence ID" value="ENSCSAP00000019085.1"/>
    <property type="gene ID" value="ENSCSAG00000019586.1"/>
</dbReference>
<name>A0A0D9SDZ6_CHLSB</name>
<evidence type="ECO:0000256" key="1">
    <source>
        <dbReference type="SAM" id="SignalP"/>
    </source>
</evidence>
<dbReference type="Bgee" id="ENSCSAG00000019586">
    <property type="expression patterns" value="Expressed in blood"/>
</dbReference>
<feature type="signal peptide" evidence="1">
    <location>
        <begin position="1"/>
        <end position="24"/>
    </location>
</feature>
<keyword evidence="1" id="KW-0732">Signal</keyword>
<accession>A0A0D9SDZ6</accession>
<reference evidence="2" key="3">
    <citation type="submission" date="2025-09" db="UniProtKB">
        <authorList>
            <consortium name="Ensembl"/>
        </authorList>
    </citation>
    <scope>IDENTIFICATION</scope>
</reference>
<evidence type="ECO:0000313" key="2">
    <source>
        <dbReference type="Ensembl" id="ENSCSAP00000019085.1"/>
    </source>
</evidence>
<sequence length="52" mass="5400">RETAGYGPLLALTVLLSLLEPLSPQLLKEHISCTSQIAAGTKVTPGSAVWAP</sequence>
<reference evidence="2 3" key="1">
    <citation type="submission" date="2014-03" db="EMBL/GenBank/DDBJ databases">
        <authorList>
            <person name="Warren W."/>
            <person name="Wilson R.K."/>
        </authorList>
    </citation>
    <scope>NUCLEOTIDE SEQUENCE</scope>
</reference>
<dbReference type="eggNOG" id="ENOG502TED8">
    <property type="taxonomic scope" value="Eukaryota"/>
</dbReference>
<proteinExistence type="predicted"/>
<evidence type="ECO:0000313" key="3">
    <source>
        <dbReference type="Proteomes" id="UP000029965"/>
    </source>
</evidence>
<reference evidence="2" key="2">
    <citation type="submission" date="2025-08" db="UniProtKB">
        <authorList>
            <consortium name="Ensembl"/>
        </authorList>
    </citation>
    <scope>IDENTIFICATION</scope>
</reference>
<dbReference type="AlphaFoldDB" id="A0A0D9SDZ6"/>
<keyword evidence="3" id="KW-1185">Reference proteome</keyword>
<feature type="chain" id="PRO_5002346726" evidence="1">
    <location>
        <begin position="25"/>
        <end position="52"/>
    </location>
</feature>
<organism evidence="2 3">
    <name type="scientific">Chlorocebus sabaeus</name>
    <name type="common">Green monkey</name>
    <name type="synonym">Simia sabaea</name>
    <dbReference type="NCBI Taxonomy" id="60711"/>
    <lineage>
        <taxon>Eukaryota</taxon>
        <taxon>Metazoa</taxon>
        <taxon>Chordata</taxon>
        <taxon>Craniata</taxon>
        <taxon>Vertebrata</taxon>
        <taxon>Euteleostomi</taxon>
        <taxon>Mammalia</taxon>
        <taxon>Eutheria</taxon>
        <taxon>Euarchontoglires</taxon>
        <taxon>Primates</taxon>
        <taxon>Haplorrhini</taxon>
        <taxon>Catarrhini</taxon>
        <taxon>Cercopithecidae</taxon>
        <taxon>Cercopithecinae</taxon>
        <taxon>Chlorocebus</taxon>
    </lineage>
</organism>